<protein>
    <submittedName>
        <fullName evidence="2">Uncharacterized protein</fullName>
    </submittedName>
</protein>
<keyword evidence="3" id="KW-1185">Reference proteome</keyword>
<comment type="caution">
    <text evidence="2">The sequence shown here is derived from an EMBL/GenBank/DDBJ whole genome shotgun (WGS) entry which is preliminary data.</text>
</comment>
<organism evidence="2 3">
    <name type="scientific">Prescottella soli</name>
    <dbReference type="NCBI Taxonomy" id="1543852"/>
    <lineage>
        <taxon>Bacteria</taxon>
        <taxon>Bacillati</taxon>
        <taxon>Actinomycetota</taxon>
        <taxon>Actinomycetes</taxon>
        <taxon>Mycobacteriales</taxon>
        <taxon>Nocardiaceae</taxon>
        <taxon>Prescottella</taxon>
    </lineage>
</organism>
<dbReference type="EMBL" id="JBDLNU010000004">
    <property type="protein sequence ID" value="MFM1730070.1"/>
    <property type="molecule type" value="Genomic_DNA"/>
</dbReference>
<feature type="region of interest" description="Disordered" evidence="1">
    <location>
        <begin position="35"/>
        <end position="116"/>
    </location>
</feature>
<dbReference type="Proteomes" id="UP001629744">
    <property type="component" value="Unassembled WGS sequence"/>
</dbReference>
<feature type="compositionally biased region" description="Polar residues" evidence="1">
    <location>
        <begin position="38"/>
        <end position="64"/>
    </location>
</feature>
<feature type="compositionally biased region" description="Low complexity" evidence="1">
    <location>
        <begin position="104"/>
        <end position="116"/>
    </location>
</feature>
<gene>
    <name evidence="2" type="ORF">ABEU19_003591</name>
</gene>
<feature type="compositionally biased region" description="Gly residues" evidence="1">
    <location>
        <begin position="80"/>
        <end position="93"/>
    </location>
</feature>
<accession>A0ABW9FWT3</accession>
<evidence type="ECO:0000256" key="1">
    <source>
        <dbReference type="SAM" id="MobiDB-lite"/>
    </source>
</evidence>
<name>A0ABW9FWT3_9NOCA</name>
<sequence>MVQQNNRSLPRRIAIFLLAAATVLTLGTAVAGYHRSSDVSTNQGYPQTQMTSATDQTGLQQTDSFGYIPQHETTLPTNGMGPGGQGFGNGPGGNPGPPLPGGPQLPAAATLTTPTG</sequence>
<reference evidence="2 3" key="1">
    <citation type="submission" date="2023-11" db="EMBL/GenBank/DDBJ databases">
        <authorList>
            <person name="Val-Calvo J."/>
            <person name="Scortti M."/>
            <person name="Vazquez-Boland J."/>
        </authorList>
    </citation>
    <scope>NUCLEOTIDE SEQUENCE [LARGE SCALE GENOMIC DNA]</scope>
    <source>
        <strain evidence="2 3">DSM 46662</strain>
    </source>
</reference>
<dbReference type="RefSeq" id="WP_348603188.1">
    <property type="nucleotide sequence ID" value="NZ_CP157276.1"/>
</dbReference>
<feature type="compositionally biased region" description="Pro residues" evidence="1">
    <location>
        <begin position="94"/>
        <end position="103"/>
    </location>
</feature>
<evidence type="ECO:0000313" key="3">
    <source>
        <dbReference type="Proteomes" id="UP001629744"/>
    </source>
</evidence>
<evidence type="ECO:0000313" key="2">
    <source>
        <dbReference type="EMBL" id="MFM1730070.1"/>
    </source>
</evidence>
<proteinExistence type="predicted"/>